<feature type="compositionally biased region" description="Low complexity" evidence="1">
    <location>
        <begin position="109"/>
        <end position="119"/>
    </location>
</feature>
<gene>
    <name evidence="2" type="ORF">BDK51DRAFT_43933</name>
</gene>
<feature type="region of interest" description="Disordered" evidence="1">
    <location>
        <begin position="1"/>
        <end position="41"/>
    </location>
</feature>
<name>A0A4P9WL78_9FUNG</name>
<protein>
    <submittedName>
        <fullName evidence="2">Uncharacterized protein</fullName>
    </submittedName>
</protein>
<feature type="compositionally biased region" description="Basic residues" evidence="1">
    <location>
        <begin position="29"/>
        <end position="41"/>
    </location>
</feature>
<keyword evidence="3" id="KW-1185">Reference proteome</keyword>
<feature type="compositionally biased region" description="Polar residues" evidence="1">
    <location>
        <begin position="83"/>
        <end position="93"/>
    </location>
</feature>
<dbReference type="AlphaFoldDB" id="A0A4P9WL78"/>
<reference evidence="3" key="1">
    <citation type="journal article" date="2018" name="Nat. Microbiol.">
        <title>Leveraging single-cell genomics to expand the fungal tree of life.</title>
        <authorList>
            <person name="Ahrendt S.R."/>
            <person name="Quandt C.A."/>
            <person name="Ciobanu D."/>
            <person name="Clum A."/>
            <person name="Salamov A."/>
            <person name="Andreopoulos B."/>
            <person name="Cheng J.F."/>
            <person name="Woyke T."/>
            <person name="Pelin A."/>
            <person name="Henrissat B."/>
            <person name="Reynolds N.K."/>
            <person name="Benny G.L."/>
            <person name="Smith M.E."/>
            <person name="James T.Y."/>
            <person name="Grigoriev I.V."/>
        </authorList>
    </citation>
    <scope>NUCLEOTIDE SEQUENCE [LARGE SCALE GENOMIC DNA]</scope>
</reference>
<evidence type="ECO:0000256" key="1">
    <source>
        <dbReference type="SAM" id="MobiDB-lite"/>
    </source>
</evidence>
<accession>A0A4P9WL78</accession>
<evidence type="ECO:0000313" key="2">
    <source>
        <dbReference type="EMBL" id="RKO91376.1"/>
    </source>
</evidence>
<dbReference type="EMBL" id="KZ995095">
    <property type="protein sequence ID" value="RKO91376.1"/>
    <property type="molecule type" value="Genomic_DNA"/>
</dbReference>
<feature type="region of interest" description="Disordered" evidence="1">
    <location>
        <begin position="246"/>
        <end position="304"/>
    </location>
</feature>
<proteinExistence type="predicted"/>
<feature type="region of interest" description="Disordered" evidence="1">
    <location>
        <begin position="82"/>
        <end position="125"/>
    </location>
</feature>
<organism evidence="2 3">
    <name type="scientific">Blyttiomyces helicus</name>
    <dbReference type="NCBI Taxonomy" id="388810"/>
    <lineage>
        <taxon>Eukaryota</taxon>
        <taxon>Fungi</taxon>
        <taxon>Fungi incertae sedis</taxon>
        <taxon>Chytridiomycota</taxon>
        <taxon>Chytridiomycota incertae sedis</taxon>
        <taxon>Chytridiomycetes</taxon>
        <taxon>Chytridiomycetes incertae sedis</taxon>
        <taxon>Blyttiomyces</taxon>
    </lineage>
</organism>
<sequence length="304" mass="33393">MQAKDAIQQLERELRPPASRSGSPQGHAHQVRPRRVRDGRRRVGFARLTRIPLGVLGEQGARQPAVARSAGVDEVWVLDSRKPSAQKTKTQPAKNLAPAVKKTIHPAQKTSSAPTPAKKASSKPRMTDAELLIMLVWLEDKENFGKSGGRWTTRGRSKWDLGMDLSSVTLIFVPNTEHPQPSQNLNPKKRILWTVRDNGVSNTRVEMGIPRHYSDSLALTPFRPSATLYPPPVAYVKEIATVQKKKNKKATATPSPSKKKKNNVRKTPPSLVAPTKDTPRSNMAASFRASGLLRGGAKPHTGAM</sequence>
<evidence type="ECO:0000313" key="3">
    <source>
        <dbReference type="Proteomes" id="UP000269721"/>
    </source>
</evidence>
<dbReference type="Proteomes" id="UP000269721">
    <property type="component" value="Unassembled WGS sequence"/>
</dbReference>